<evidence type="ECO:0000256" key="3">
    <source>
        <dbReference type="ARBA" id="ARBA00022729"/>
    </source>
</evidence>
<dbReference type="PROSITE" id="PS51257">
    <property type="entry name" value="PROKAR_LIPOPROTEIN"/>
    <property type="match status" value="1"/>
</dbReference>
<dbReference type="InterPro" id="IPR012944">
    <property type="entry name" value="SusD_RagB_dom"/>
</dbReference>
<reference evidence="8 9" key="1">
    <citation type="submission" date="2019-03" db="EMBL/GenBank/DDBJ databases">
        <title>Single cell metagenomics reveals metabolic interactions within the superorganism composed of flagellate Streblomastix strix and complex community of Bacteroidetes bacteria on its surface.</title>
        <authorList>
            <person name="Treitli S.C."/>
            <person name="Kolisko M."/>
            <person name="Husnik F."/>
            <person name="Keeling P."/>
            <person name="Hampl V."/>
        </authorList>
    </citation>
    <scope>NUCLEOTIDE SEQUENCE [LARGE SCALE GENOMIC DNA]</scope>
    <source>
        <strain evidence="8">St1</strain>
    </source>
</reference>
<protein>
    <submittedName>
        <fullName evidence="8">RagB/SusD family nutrient uptake outer membrane protein</fullName>
    </submittedName>
</protein>
<dbReference type="EMBL" id="SNRX01000048">
    <property type="protein sequence ID" value="KAA6300792.1"/>
    <property type="molecule type" value="Genomic_DNA"/>
</dbReference>
<evidence type="ECO:0000313" key="8">
    <source>
        <dbReference type="EMBL" id="KAA6300792.1"/>
    </source>
</evidence>
<evidence type="ECO:0000259" key="6">
    <source>
        <dbReference type="Pfam" id="PF07980"/>
    </source>
</evidence>
<dbReference type="SUPFAM" id="SSF48452">
    <property type="entry name" value="TPR-like"/>
    <property type="match status" value="1"/>
</dbReference>
<evidence type="ECO:0000256" key="1">
    <source>
        <dbReference type="ARBA" id="ARBA00004442"/>
    </source>
</evidence>
<name>A0A5M8NVA1_9BACT</name>
<sequence length="486" mass="55549">MKNKIYLLVFALFIFVSCDDLLDVSSKGKYTTDTYFLDDQSLIDAVTGIYGQFYDLDLAYPKWDICSDDIYRGGDHNFDPAIETFTFDATNTQIMWYYQYSYEFAARANNILTFAKDKDTFSTNIKKRSLGEAYFFRGFAYWLLYLAYGEVPLIKEEDVINQNYNKAKASLQEVLASIESDLKEAVNYLEATEEPGRAHQGSAYAFLTQLYIHWSCLKELSESEQKAKLRAAIETGGHIVGNPLYKLTDTYLENFRQQIVGTTETLFYMSSGDFRGNQWLNYFNPRPMGGWGFWFPLEGFYKSYDPNDVRRSCTMVAIGEPLTSSGAPETIFESSTPTGYQAVKYLKVNNSGNRDMNLVIPLMRSADVYLLVAEAKIRLDGPGAGDAEINAVRKRTGLGNVSNAGPADLMNERRWELGCEVRRHFDMVRWDKIDWVDIVSVYSSDEAMHPDDKPLRKFTRPKNYYFPLPQAEIDKSKGVLIQNSAY</sequence>
<evidence type="ECO:0000256" key="4">
    <source>
        <dbReference type="ARBA" id="ARBA00023136"/>
    </source>
</evidence>
<evidence type="ECO:0000256" key="5">
    <source>
        <dbReference type="ARBA" id="ARBA00023237"/>
    </source>
</evidence>
<comment type="similarity">
    <text evidence="2">Belongs to the SusD family.</text>
</comment>
<dbReference type="InterPro" id="IPR033985">
    <property type="entry name" value="SusD-like_N"/>
</dbReference>
<dbReference type="Gene3D" id="1.25.40.390">
    <property type="match status" value="1"/>
</dbReference>
<organism evidence="8 9">
    <name type="scientific">Candidatus Ordinivivax streblomastigis</name>
    <dbReference type="NCBI Taxonomy" id="2540710"/>
    <lineage>
        <taxon>Bacteria</taxon>
        <taxon>Pseudomonadati</taxon>
        <taxon>Bacteroidota</taxon>
        <taxon>Bacteroidia</taxon>
        <taxon>Bacteroidales</taxon>
        <taxon>Candidatus Ordinivivax</taxon>
    </lineage>
</organism>
<evidence type="ECO:0000259" key="7">
    <source>
        <dbReference type="Pfam" id="PF14322"/>
    </source>
</evidence>
<dbReference type="Pfam" id="PF07980">
    <property type="entry name" value="SusD_RagB"/>
    <property type="match status" value="1"/>
</dbReference>
<keyword evidence="5" id="KW-0998">Cell outer membrane</keyword>
<dbReference type="Proteomes" id="UP000324575">
    <property type="component" value="Unassembled WGS sequence"/>
</dbReference>
<dbReference type="Pfam" id="PF14322">
    <property type="entry name" value="SusD-like_3"/>
    <property type="match status" value="1"/>
</dbReference>
<evidence type="ECO:0000313" key="9">
    <source>
        <dbReference type="Proteomes" id="UP000324575"/>
    </source>
</evidence>
<keyword evidence="4" id="KW-0472">Membrane</keyword>
<evidence type="ECO:0000256" key="2">
    <source>
        <dbReference type="ARBA" id="ARBA00006275"/>
    </source>
</evidence>
<keyword evidence="3" id="KW-0732">Signal</keyword>
<comment type="subcellular location">
    <subcellularLocation>
        <location evidence="1">Cell outer membrane</location>
    </subcellularLocation>
</comment>
<feature type="domain" description="SusD-like N-terminal" evidence="7">
    <location>
        <begin position="22"/>
        <end position="211"/>
    </location>
</feature>
<dbReference type="InterPro" id="IPR011990">
    <property type="entry name" value="TPR-like_helical_dom_sf"/>
</dbReference>
<gene>
    <name evidence="8" type="ORF">EZS26_003064</name>
</gene>
<accession>A0A5M8NVA1</accession>
<feature type="domain" description="RagB/SusD" evidence="6">
    <location>
        <begin position="325"/>
        <end position="486"/>
    </location>
</feature>
<proteinExistence type="inferred from homology"/>
<dbReference type="GO" id="GO:0009279">
    <property type="term" value="C:cell outer membrane"/>
    <property type="evidence" value="ECO:0007669"/>
    <property type="project" value="UniProtKB-SubCell"/>
</dbReference>
<comment type="caution">
    <text evidence="8">The sequence shown here is derived from an EMBL/GenBank/DDBJ whole genome shotgun (WGS) entry which is preliminary data.</text>
</comment>
<dbReference type="AlphaFoldDB" id="A0A5M8NVA1"/>